<sequence length="39" mass="4073">CAGKPEGPSSNTASANGLHPTHERGRRFGISKCCLFDAV</sequence>
<evidence type="ECO:0000313" key="2">
    <source>
        <dbReference type="EMBL" id="GIZ02003.1"/>
    </source>
</evidence>
<dbReference type="Proteomes" id="UP001054945">
    <property type="component" value="Unassembled WGS sequence"/>
</dbReference>
<dbReference type="EMBL" id="BPLR01018747">
    <property type="protein sequence ID" value="GIZ02003.1"/>
    <property type="molecule type" value="Genomic_DNA"/>
</dbReference>
<name>A0AAV4Y4K7_CAEEX</name>
<evidence type="ECO:0000313" key="3">
    <source>
        <dbReference type="Proteomes" id="UP001054945"/>
    </source>
</evidence>
<proteinExistence type="predicted"/>
<protein>
    <submittedName>
        <fullName evidence="2">Uncharacterized protein</fullName>
    </submittedName>
</protein>
<evidence type="ECO:0000256" key="1">
    <source>
        <dbReference type="SAM" id="MobiDB-lite"/>
    </source>
</evidence>
<dbReference type="AlphaFoldDB" id="A0AAV4Y4K7"/>
<gene>
    <name evidence="2" type="ORF">CEXT_274511</name>
</gene>
<reference evidence="2 3" key="1">
    <citation type="submission" date="2021-06" db="EMBL/GenBank/DDBJ databases">
        <title>Caerostris extrusa draft genome.</title>
        <authorList>
            <person name="Kono N."/>
            <person name="Arakawa K."/>
        </authorList>
    </citation>
    <scope>NUCLEOTIDE SEQUENCE [LARGE SCALE GENOMIC DNA]</scope>
</reference>
<comment type="caution">
    <text evidence="2">The sequence shown here is derived from an EMBL/GenBank/DDBJ whole genome shotgun (WGS) entry which is preliminary data.</text>
</comment>
<organism evidence="2 3">
    <name type="scientific">Caerostris extrusa</name>
    <name type="common">Bark spider</name>
    <name type="synonym">Caerostris bankana</name>
    <dbReference type="NCBI Taxonomy" id="172846"/>
    <lineage>
        <taxon>Eukaryota</taxon>
        <taxon>Metazoa</taxon>
        <taxon>Ecdysozoa</taxon>
        <taxon>Arthropoda</taxon>
        <taxon>Chelicerata</taxon>
        <taxon>Arachnida</taxon>
        <taxon>Araneae</taxon>
        <taxon>Araneomorphae</taxon>
        <taxon>Entelegynae</taxon>
        <taxon>Araneoidea</taxon>
        <taxon>Araneidae</taxon>
        <taxon>Caerostris</taxon>
    </lineage>
</organism>
<keyword evidence="3" id="KW-1185">Reference proteome</keyword>
<accession>A0AAV4Y4K7</accession>
<feature type="region of interest" description="Disordered" evidence="1">
    <location>
        <begin position="1"/>
        <end position="24"/>
    </location>
</feature>
<feature type="non-terminal residue" evidence="2">
    <location>
        <position position="1"/>
    </location>
</feature>